<keyword evidence="4" id="KW-1185">Reference proteome</keyword>
<name>A0AAV2NYD2_9HYME</name>
<feature type="coiled-coil region" evidence="1">
    <location>
        <begin position="16"/>
        <end position="50"/>
    </location>
</feature>
<keyword evidence="1" id="KW-0175">Coiled coil</keyword>
<evidence type="ECO:0000256" key="1">
    <source>
        <dbReference type="SAM" id="Coils"/>
    </source>
</evidence>
<feature type="region of interest" description="Disordered" evidence="2">
    <location>
        <begin position="334"/>
        <end position="354"/>
    </location>
</feature>
<dbReference type="AlphaFoldDB" id="A0AAV2NYD2"/>
<dbReference type="EMBL" id="OZ034828">
    <property type="protein sequence ID" value="CAL1684373.1"/>
    <property type="molecule type" value="Genomic_DNA"/>
</dbReference>
<reference evidence="3" key="1">
    <citation type="submission" date="2024-04" db="EMBL/GenBank/DDBJ databases">
        <authorList>
            <consortium name="Molecular Ecology Group"/>
        </authorList>
    </citation>
    <scope>NUCLEOTIDE SEQUENCE</scope>
</reference>
<dbReference type="Proteomes" id="UP001497644">
    <property type="component" value="Chromosome 5"/>
</dbReference>
<evidence type="ECO:0000256" key="2">
    <source>
        <dbReference type="SAM" id="MobiDB-lite"/>
    </source>
</evidence>
<gene>
    <name evidence="3" type="ORF">LPLAT_LOCUS10009</name>
</gene>
<feature type="region of interest" description="Disordered" evidence="2">
    <location>
        <begin position="384"/>
        <end position="423"/>
    </location>
</feature>
<accession>A0AAV2NYD2</accession>
<protein>
    <submittedName>
        <fullName evidence="3">Uncharacterized protein</fullName>
    </submittedName>
</protein>
<feature type="region of interest" description="Disordered" evidence="2">
    <location>
        <begin position="126"/>
        <end position="150"/>
    </location>
</feature>
<evidence type="ECO:0000313" key="3">
    <source>
        <dbReference type="EMBL" id="CAL1684373.1"/>
    </source>
</evidence>
<proteinExistence type="predicted"/>
<evidence type="ECO:0000313" key="4">
    <source>
        <dbReference type="Proteomes" id="UP001497644"/>
    </source>
</evidence>
<feature type="compositionally biased region" description="Basic and acidic residues" evidence="2">
    <location>
        <begin position="414"/>
        <end position="423"/>
    </location>
</feature>
<organism evidence="3 4">
    <name type="scientific">Lasius platythorax</name>
    <dbReference type="NCBI Taxonomy" id="488582"/>
    <lineage>
        <taxon>Eukaryota</taxon>
        <taxon>Metazoa</taxon>
        <taxon>Ecdysozoa</taxon>
        <taxon>Arthropoda</taxon>
        <taxon>Hexapoda</taxon>
        <taxon>Insecta</taxon>
        <taxon>Pterygota</taxon>
        <taxon>Neoptera</taxon>
        <taxon>Endopterygota</taxon>
        <taxon>Hymenoptera</taxon>
        <taxon>Apocrita</taxon>
        <taxon>Aculeata</taxon>
        <taxon>Formicoidea</taxon>
        <taxon>Formicidae</taxon>
        <taxon>Formicinae</taxon>
        <taxon>Lasius</taxon>
        <taxon>Lasius</taxon>
    </lineage>
</organism>
<sequence length="488" mass="56330">MDAYCNTASNLYHCLFDNAEINIDTIIAAIAELNNRILQLRKEIVAFKNENEVYLTVAYNLSSLTPSEFNDSTKNVGKRTGAQYELQRNFKGDDSPGDTDLSARLSFTKRALEVKAPNEAVVFKEDYPRDDKSIEDDERPNRSRVSEASGMYRKSISDAEKFGKEISERSGNPKDIGDVRISCVADEKLKRPNKCQNEVINDDIYCDHNPQNVITSKIKRKRISRGVQYTLIGCQNHAKHFFLTMNCFRSKSNTKKYNLTRKVEKKEALTDQKKFYIGSRNKVNESLDTTTISNESHNVKLNNTDMKKEKFENDMKKIGKIIYRRGMNRKKLFVRSQNTDDDEKRKKYNNSKNRKMKINPFEKLWPNKALTRNNNLKVQQNRSPCNFNIADDSENNKKETAESGFENNRMNGSRKREHDSRDEWNANIFDRQINSNNARESAITNSDGESIANEVKKRLDSCIVELNEIINDVCVVFDSGRNSYEKNS</sequence>